<dbReference type="PANTHER" id="PTHR32154:SF20">
    <property type="entry name" value="2-OXOGLUTARATE OXIDOREDUCTASE SUBUNIT KORA"/>
    <property type="match status" value="1"/>
</dbReference>
<dbReference type="Gene3D" id="3.40.50.970">
    <property type="match status" value="1"/>
</dbReference>
<feature type="domain" description="Pyruvate flavodoxin/ferredoxin oxidoreductase pyrimidine binding" evidence="3">
    <location>
        <begin position="212"/>
        <end position="443"/>
    </location>
</feature>
<organism evidence="4 5">
    <name type="scientific">Congregibacter variabilis</name>
    <dbReference type="NCBI Taxonomy" id="3081200"/>
    <lineage>
        <taxon>Bacteria</taxon>
        <taxon>Pseudomonadati</taxon>
        <taxon>Pseudomonadota</taxon>
        <taxon>Gammaproteobacteria</taxon>
        <taxon>Cellvibrionales</taxon>
        <taxon>Halieaceae</taxon>
        <taxon>Congregibacter</taxon>
    </lineage>
</organism>
<dbReference type="SUPFAM" id="SSF52922">
    <property type="entry name" value="TK C-terminal domain-like"/>
    <property type="match status" value="1"/>
</dbReference>
<keyword evidence="1" id="KW-0560">Oxidoreductase</keyword>
<dbReference type="Pfam" id="PF01558">
    <property type="entry name" value="POR"/>
    <property type="match status" value="1"/>
</dbReference>
<dbReference type="CDD" id="cd07034">
    <property type="entry name" value="TPP_PYR_PFOR_IOR-alpha_like"/>
    <property type="match status" value="1"/>
</dbReference>
<dbReference type="EMBL" id="CP136864">
    <property type="protein sequence ID" value="WOJ92152.1"/>
    <property type="molecule type" value="Genomic_DNA"/>
</dbReference>
<dbReference type="InterPro" id="IPR022367">
    <property type="entry name" value="2-oxoacid/accept_OxRdtase_asu"/>
</dbReference>
<dbReference type="Proteomes" id="UP001626537">
    <property type="component" value="Chromosome"/>
</dbReference>
<feature type="domain" description="Pyruvate/ketoisovalerate oxidoreductase catalytic" evidence="2">
    <location>
        <begin position="18"/>
        <end position="181"/>
    </location>
</feature>
<reference evidence="4 5" key="1">
    <citation type="submission" date="2023-10" db="EMBL/GenBank/DDBJ databases">
        <title>Two novel species belonging to the OM43/NOR5 clade.</title>
        <authorList>
            <person name="Park M."/>
        </authorList>
    </citation>
    <scope>NUCLEOTIDE SEQUENCE [LARGE SCALE GENOMIC DNA]</scope>
    <source>
        <strain evidence="4 5">IMCC43200</strain>
    </source>
</reference>
<keyword evidence="5" id="KW-1185">Reference proteome</keyword>
<dbReference type="SUPFAM" id="SSF52518">
    <property type="entry name" value="Thiamin diphosphate-binding fold (THDP-binding)"/>
    <property type="match status" value="1"/>
</dbReference>
<gene>
    <name evidence="4" type="ORF">R0135_10165</name>
</gene>
<dbReference type="PANTHER" id="PTHR32154">
    <property type="entry name" value="PYRUVATE-FLAVODOXIN OXIDOREDUCTASE-RELATED"/>
    <property type="match status" value="1"/>
</dbReference>
<sequence length="573" mass="59949">MDKAMLLDEFSLAITGSGGAGVMSVGELLLQAWAEEGGRGLLRKAFGPQIRGGEAAALITLTSHQRYTAASTHNLLLAFDWDNFNRFGDEIRLQPDSIVLCETPANMPDSVLALKPKIVALPFQELAKSAHPEGRVNMVALGVLGALLGIPVATLRALAIHKLADKVEDYREAALACIDVGVHGAPDLALSLPAVNAKKGWYVSGNQAAAYGALVGGVRFVAAYPITPASDVLEYLAAPLERLGGTLVQAEDELAAINMALGAAYGGVPAFTATSGPGLALMSESIGLAVASETPVTILDVMRGGPSTGIPTKSEQSDLNIALFGLHGDAPHLVLAPLSISDCVFTCAWSVQLAQRLQTAAIVLSDQFLGQSTAIIDPPPGPKAAVAEASATQTNNYLRYAIADDGLSSQSIPGDYDKRFTADGLEHNERGTPSAGARDHQQQLDKRARKLAALEPGDNWGETYGTGPVALMCFGSAAAALVTAYDKLLSAGMDCRVIALRLLAPLPVEQLMNALDGCSRIIVIEQNHSAQLLHYLRGYLEFSGKFYGVATPGPVPLSPAAIVTAVSEALNDE</sequence>
<dbReference type="Gene3D" id="3.40.920.10">
    <property type="entry name" value="Pyruvate-ferredoxin oxidoreductase, PFOR, domain III"/>
    <property type="match status" value="1"/>
</dbReference>
<evidence type="ECO:0000256" key="1">
    <source>
        <dbReference type="ARBA" id="ARBA00023002"/>
    </source>
</evidence>
<dbReference type="Gene3D" id="3.40.50.920">
    <property type="match status" value="1"/>
</dbReference>
<dbReference type="InterPro" id="IPR002880">
    <property type="entry name" value="Pyrv_Fd/Flavodoxin_OxRdtase_N"/>
</dbReference>
<dbReference type="InterPro" id="IPR002869">
    <property type="entry name" value="Pyrv_flavodox_OxRed_cen"/>
</dbReference>
<name>A0ABZ0HY30_9GAMM</name>
<accession>A0ABZ0HY30</accession>
<proteinExistence type="predicted"/>
<evidence type="ECO:0000313" key="5">
    <source>
        <dbReference type="Proteomes" id="UP001626537"/>
    </source>
</evidence>
<protein>
    <submittedName>
        <fullName evidence="4">2-oxoacid:acceptor oxidoreductase subunit alpha</fullName>
    </submittedName>
</protein>
<dbReference type="NCBIfam" id="TIGR03710">
    <property type="entry name" value="OAFO_sf"/>
    <property type="match status" value="1"/>
</dbReference>
<dbReference type="InterPro" id="IPR029061">
    <property type="entry name" value="THDP-binding"/>
</dbReference>
<evidence type="ECO:0000259" key="3">
    <source>
        <dbReference type="Pfam" id="PF01855"/>
    </source>
</evidence>
<dbReference type="InterPro" id="IPR019752">
    <property type="entry name" value="Pyrv/ketoisovalerate_OxRed_cat"/>
</dbReference>
<dbReference type="SUPFAM" id="SSF53323">
    <property type="entry name" value="Pyruvate-ferredoxin oxidoreductase, PFOR, domain III"/>
    <property type="match status" value="1"/>
</dbReference>
<dbReference type="InterPro" id="IPR009014">
    <property type="entry name" value="Transketo_C/PFOR_II"/>
</dbReference>
<dbReference type="Pfam" id="PF01855">
    <property type="entry name" value="POR_N"/>
    <property type="match status" value="1"/>
</dbReference>
<dbReference type="RefSeq" id="WP_407346734.1">
    <property type="nucleotide sequence ID" value="NZ_CP136864.1"/>
</dbReference>
<evidence type="ECO:0000313" key="4">
    <source>
        <dbReference type="EMBL" id="WOJ92152.1"/>
    </source>
</evidence>
<dbReference type="InterPro" id="IPR050722">
    <property type="entry name" value="Pyruvate:ferred/Flavod_OxRd"/>
</dbReference>
<evidence type="ECO:0000259" key="2">
    <source>
        <dbReference type="Pfam" id="PF01558"/>
    </source>
</evidence>